<dbReference type="InterPro" id="IPR014048">
    <property type="entry name" value="MethylDNA_cys_MeTrfase_DNA-bd"/>
</dbReference>
<feature type="domain" description="Methylguanine DNA methyltransferase ribonuclease-like" evidence="2">
    <location>
        <begin position="5"/>
        <end position="62"/>
    </location>
</feature>
<organism evidence="3 4">
    <name type="scientific">Gymnodinialimonas ceratoperidinii</name>
    <dbReference type="NCBI Taxonomy" id="2856823"/>
    <lineage>
        <taxon>Bacteria</taxon>
        <taxon>Pseudomonadati</taxon>
        <taxon>Pseudomonadota</taxon>
        <taxon>Alphaproteobacteria</taxon>
        <taxon>Rhodobacterales</taxon>
        <taxon>Paracoccaceae</taxon>
        <taxon>Gymnodinialimonas</taxon>
    </lineage>
</organism>
<dbReference type="PROSITE" id="PS00374">
    <property type="entry name" value="MGMT"/>
    <property type="match status" value="1"/>
</dbReference>
<dbReference type="AlphaFoldDB" id="A0A8F6YB72"/>
<evidence type="ECO:0000313" key="3">
    <source>
        <dbReference type="EMBL" id="QXT40674.1"/>
    </source>
</evidence>
<dbReference type="Pfam" id="PF02870">
    <property type="entry name" value="Methyltransf_1N"/>
    <property type="match status" value="1"/>
</dbReference>
<gene>
    <name evidence="3" type="ORF">KYE46_05400</name>
</gene>
<evidence type="ECO:0000259" key="2">
    <source>
        <dbReference type="Pfam" id="PF02870"/>
    </source>
</evidence>
<evidence type="ECO:0000313" key="4">
    <source>
        <dbReference type="Proteomes" id="UP000825009"/>
    </source>
</evidence>
<dbReference type="KEGG" id="gce:KYE46_05400"/>
<feature type="domain" description="Methylated-DNA-[protein]-cysteine S-methyltransferase DNA binding" evidence="1">
    <location>
        <begin position="70"/>
        <end position="146"/>
    </location>
</feature>
<dbReference type="RefSeq" id="WP_219004007.1">
    <property type="nucleotide sequence ID" value="NZ_CP079194.1"/>
</dbReference>
<dbReference type="InterPro" id="IPR001497">
    <property type="entry name" value="MethylDNA_cys_MeTrfase_AS"/>
</dbReference>
<name>A0A8F6YB72_9RHOB</name>
<dbReference type="InterPro" id="IPR008332">
    <property type="entry name" value="MethylG_MeTrfase_N"/>
</dbReference>
<keyword evidence="4" id="KW-1185">Reference proteome</keyword>
<sequence>MGRISIETPVGPIWVEEAEDAITGAGWGHVDAPDDTPLLRATAAELRAYFDGNLSRFTVPIRHGRAGSAAKVLDAMLAIPMGETRRYGEIAKDVGLPAQAVGQACGGNVIPILIPCHRVLSASGLGGYSGRGGVDTKVWLLRHEGAAGLLI</sequence>
<dbReference type="EMBL" id="CP079194">
    <property type="protein sequence ID" value="QXT40674.1"/>
    <property type="molecule type" value="Genomic_DNA"/>
</dbReference>
<reference evidence="3 4" key="1">
    <citation type="submission" date="2021-07" db="EMBL/GenBank/DDBJ databases">
        <title>A novel Jannaschia species isolated from marine dinoflagellate Ceratoperidinium margalefii.</title>
        <authorList>
            <person name="Jiang Y."/>
            <person name="Li Z."/>
        </authorList>
    </citation>
    <scope>NUCLEOTIDE SEQUENCE [LARGE SCALE GENOMIC DNA]</scope>
    <source>
        <strain evidence="3 4">J12C1-MA-4</strain>
    </source>
</reference>
<dbReference type="Pfam" id="PF01035">
    <property type="entry name" value="DNA_binding_1"/>
    <property type="match status" value="1"/>
</dbReference>
<dbReference type="GO" id="GO:0006281">
    <property type="term" value="P:DNA repair"/>
    <property type="evidence" value="ECO:0007669"/>
    <property type="project" value="InterPro"/>
</dbReference>
<dbReference type="GO" id="GO:0003908">
    <property type="term" value="F:methylated-DNA-[protein]-cysteine S-methyltransferase activity"/>
    <property type="evidence" value="ECO:0007669"/>
    <property type="project" value="InterPro"/>
</dbReference>
<dbReference type="PANTHER" id="PTHR10815:SF13">
    <property type="entry name" value="METHYLATED-DNA--PROTEIN-CYSTEINE METHYLTRANSFERASE"/>
    <property type="match status" value="1"/>
</dbReference>
<dbReference type="PANTHER" id="PTHR10815">
    <property type="entry name" value="METHYLATED-DNA--PROTEIN-CYSTEINE METHYLTRANSFERASE"/>
    <property type="match status" value="1"/>
</dbReference>
<dbReference type="NCBIfam" id="TIGR00589">
    <property type="entry name" value="ogt"/>
    <property type="match status" value="1"/>
</dbReference>
<accession>A0A8F6YB72</accession>
<protein>
    <submittedName>
        <fullName evidence="3">Methylated-DNA--[protein]-cysteine S-methyltransferase</fullName>
    </submittedName>
</protein>
<evidence type="ECO:0000259" key="1">
    <source>
        <dbReference type="Pfam" id="PF01035"/>
    </source>
</evidence>
<dbReference type="Proteomes" id="UP000825009">
    <property type="component" value="Chromosome"/>
</dbReference>
<proteinExistence type="predicted"/>
<dbReference type="CDD" id="cd06445">
    <property type="entry name" value="ATase"/>
    <property type="match status" value="1"/>
</dbReference>